<dbReference type="EMBL" id="CAJFCJ010000012">
    <property type="protein sequence ID" value="CAD5120155.1"/>
    <property type="molecule type" value="Genomic_DNA"/>
</dbReference>
<reference evidence="3 4" key="1">
    <citation type="submission" date="2020-08" db="EMBL/GenBank/DDBJ databases">
        <authorList>
            <person name="Hejnol A."/>
        </authorList>
    </citation>
    <scope>NUCLEOTIDE SEQUENCE [LARGE SCALE GENOMIC DNA]</scope>
</reference>
<dbReference type="PANTHER" id="PTHR45128:SF1">
    <property type="entry name" value="S-ADENOSYLMETHIONINE-DEPENDENT METHYLTRANSFERASE RV2258C"/>
    <property type="match status" value="1"/>
</dbReference>
<dbReference type="InterPro" id="IPR048711">
    <property type="entry name" value="WHD_Rv2258c"/>
</dbReference>
<dbReference type="InterPro" id="IPR029063">
    <property type="entry name" value="SAM-dependent_MTases_sf"/>
</dbReference>
<comment type="caution">
    <text evidence="3">The sequence shown here is derived from an EMBL/GenBank/DDBJ whole genome shotgun (WGS) entry which is preliminary data.</text>
</comment>
<evidence type="ECO:0000259" key="2">
    <source>
        <dbReference type="Pfam" id="PF21320"/>
    </source>
</evidence>
<organism evidence="3 4">
    <name type="scientific">Dimorphilus gyrociliatus</name>
    <dbReference type="NCBI Taxonomy" id="2664684"/>
    <lineage>
        <taxon>Eukaryota</taxon>
        <taxon>Metazoa</taxon>
        <taxon>Spiralia</taxon>
        <taxon>Lophotrochozoa</taxon>
        <taxon>Annelida</taxon>
        <taxon>Polychaeta</taxon>
        <taxon>Polychaeta incertae sedis</taxon>
        <taxon>Dinophilidae</taxon>
        <taxon>Dimorphilus</taxon>
    </lineage>
</organism>
<proteinExistence type="predicted"/>
<feature type="domain" description="S-adenosylmethionine-dependent methyltransferase Rv2258c-like winged HTH" evidence="2">
    <location>
        <begin position="18"/>
        <end position="78"/>
    </location>
</feature>
<dbReference type="Proteomes" id="UP000549394">
    <property type="component" value="Unassembled WGS sequence"/>
</dbReference>
<keyword evidence="4" id="KW-1185">Reference proteome</keyword>
<sequence>MDVTQLQAQFSDTLTKTSLSIGLILGVKMKIFDTILALDSPSTSSEIANKCSLKERYVREWLGLMSTSGIISVDGTSESDKFYASDALETALKESGRTLGILENLLALLPHLPELEKCFQLDGPRGIPHERFTEIYRLFDLNSSRKFTSTFLQEFIGHVPDVISRLSQGGDVLEIGCNSGFSTVALAKMFKKSKFYGQDICKEGILSAKLLSRDMENVNFSIQDACKRTGFDEESFDWILAMDVIHDLPYPDAAIKELYRILKKDGILSIVDINAHSRPSQNLNNPRATFLYAISLCHCTPMSFGLPDSMGLGATWGKERAKDLFEECGFRLESVQDMESDKLQSHYVFKKLL</sequence>
<dbReference type="OrthoDB" id="506498at2759"/>
<dbReference type="CDD" id="cd02440">
    <property type="entry name" value="AdoMet_MTases"/>
    <property type="match status" value="1"/>
</dbReference>
<dbReference type="Gene3D" id="1.10.10.10">
    <property type="entry name" value="Winged helix-like DNA-binding domain superfamily/Winged helix DNA-binding domain"/>
    <property type="match status" value="1"/>
</dbReference>
<dbReference type="InterPro" id="IPR036390">
    <property type="entry name" value="WH_DNA-bd_sf"/>
</dbReference>
<dbReference type="Gene3D" id="3.40.50.150">
    <property type="entry name" value="Vaccinia Virus protein VP39"/>
    <property type="match status" value="1"/>
</dbReference>
<evidence type="ECO:0000313" key="4">
    <source>
        <dbReference type="Proteomes" id="UP000549394"/>
    </source>
</evidence>
<dbReference type="InterPro" id="IPR053173">
    <property type="entry name" value="SAM-binding_MTase"/>
</dbReference>
<dbReference type="Pfam" id="PF21320">
    <property type="entry name" value="WHD_Rv2258c"/>
    <property type="match status" value="1"/>
</dbReference>
<dbReference type="PANTHER" id="PTHR45128">
    <property type="entry name" value="METHYLTRANSFERASE TYPE 11"/>
    <property type="match status" value="1"/>
</dbReference>
<feature type="domain" description="Methyltransferase" evidence="1">
    <location>
        <begin position="167"/>
        <end position="285"/>
    </location>
</feature>
<dbReference type="SUPFAM" id="SSF46785">
    <property type="entry name" value="Winged helix' DNA-binding domain"/>
    <property type="match status" value="1"/>
</dbReference>
<accession>A0A7I8W064</accession>
<evidence type="ECO:0000259" key="1">
    <source>
        <dbReference type="Pfam" id="PF13847"/>
    </source>
</evidence>
<dbReference type="InterPro" id="IPR025714">
    <property type="entry name" value="Methyltranfer_dom"/>
</dbReference>
<dbReference type="AlphaFoldDB" id="A0A7I8W064"/>
<gene>
    <name evidence="3" type="ORF">DGYR_LOCUS8287</name>
</gene>
<dbReference type="InterPro" id="IPR036388">
    <property type="entry name" value="WH-like_DNA-bd_sf"/>
</dbReference>
<dbReference type="SUPFAM" id="SSF53335">
    <property type="entry name" value="S-adenosyl-L-methionine-dependent methyltransferases"/>
    <property type="match status" value="1"/>
</dbReference>
<name>A0A7I8W064_9ANNE</name>
<protein>
    <submittedName>
        <fullName evidence="3">DgyrCDS8730</fullName>
    </submittedName>
</protein>
<dbReference type="Pfam" id="PF13847">
    <property type="entry name" value="Methyltransf_31"/>
    <property type="match status" value="1"/>
</dbReference>
<evidence type="ECO:0000313" key="3">
    <source>
        <dbReference type="EMBL" id="CAD5120155.1"/>
    </source>
</evidence>